<dbReference type="Proteomes" id="UP000314294">
    <property type="component" value="Unassembled WGS sequence"/>
</dbReference>
<comment type="caution">
    <text evidence="2">The sequence shown here is derived from an EMBL/GenBank/DDBJ whole genome shotgun (WGS) entry which is preliminary data.</text>
</comment>
<evidence type="ECO:0000313" key="2">
    <source>
        <dbReference type="EMBL" id="TNN70274.1"/>
    </source>
</evidence>
<dbReference type="EMBL" id="SRLO01000165">
    <property type="protein sequence ID" value="TNN70274.1"/>
    <property type="molecule type" value="Genomic_DNA"/>
</dbReference>
<protein>
    <submittedName>
        <fullName evidence="2">Uncharacterized protein</fullName>
    </submittedName>
</protein>
<organism evidence="2 3">
    <name type="scientific">Liparis tanakae</name>
    <name type="common">Tanaka's snailfish</name>
    <dbReference type="NCBI Taxonomy" id="230148"/>
    <lineage>
        <taxon>Eukaryota</taxon>
        <taxon>Metazoa</taxon>
        <taxon>Chordata</taxon>
        <taxon>Craniata</taxon>
        <taxon>Vertebrata</taxon>
        <taxon>Euteleostomi</taxon>
        <taxon>Actinopterygii</taxon>
        <taxon>Neopterygii</taxon>
        <taxon>Teleostei</taxon>
        <taxon>Neoteleostei</taxon>
        <taxon>Acanthomorphata</taxon>
        <taxon>Eupercaria</taxon>
        <taxon>Perciformes</taxon>
        <taxon>Cottioidei</taxon>
        <taxon>Cottales</taxon>
        <taxon>Liparidae</taxon>
        <taxon>Liparis</taxon>
    </lineage>
</organism>
<gene>
    <name evidence="2" type="ORF">EYF80_019488</name>
</gene>
<accession>A0A4Z2HZ46</accession>
<name>A0A4Z2HZ46_9TELE</name>
<evidence type="ECO:0000313" key="3">
    <source>
        <dbReference type="Proteomes" id="UP000314294"/>
    </source>
</evidence>
<feature type="region of interest" description="Disordered" evidence="1">
    <location>
        <begin position="101"/>
        <end position="130"/>
    </location>
</feature>
<feature type="region of interest" description="Disordered" evidence="1">
    <location>
        <begin position="9"/>
        <end position="33"/>
    </location>
</feature>
<evidence type="ECO:0000256" key="1">
    <source>
        <dbReference type="SAM" id="MobiDB-lite"/>
    </source>
</evidence>
<dbReference type="AlphaFoldDB" id="A0A4Z2HZ46"/>
<sequence length="249" mass="27665">MEMDWLRGAPLGGDDLVEHRGQQQGQAHLQGDEQEAGQTLLGVLSLTNAIDPEKVRLITRRGGDAAYLYDASTDGDRRRSPSLLPLQRSGLRLPAAAQSPAHTQAQHHVQHGHLGHHVPDCTGNRKRGKPLDVNQSLVQRPEVDAAGDEVGQQKEERISSRVGVEQQESNTEIGVMRNHCAFLDTKTGNREKKKMESLLFLMRLRFDVCEGGIGGRYLTRVPVRVQGLPDRRRGLAGDRLVVFFFTEMN</sequence>
<keyword evidence="3" id="KW-1185">Reference proteome</keyword>
<proteinExistence type="predicted"/>
<reference evidence="2 3" key="1">
    <citation type="submission" date="2019-03" db="EMBL/GenBank/DDBJ databases">
        <title>First draft genome of Liparis tanakae, snailfish: a comprehensive survey of snailfish specific genes.</title>
        <authorList>
            <person name="Kim W."/>
            <person name="Song I."/>
            <person name="Jeong J.-H."/>
            <person name="Kim D."/>
            <person name="Kim S."/>
            <person name="Ryu S."/>
            <person name="Song J.Y."/>
            <person name="Lee S.K."/>
        </authorList>
    </citation>
    <scope>NUCLEOTIDE SEQUENCE [LARGE SCALE GENOMIC DNA]</scope>
    <source>
        <tissue evidence="2">Muscle</tissue>
    </source>
</reference>